<evidence type="ECO:0000313" key="7">
    <source>
        <dbReference type="Ensembl" id="ENSSVLP00005012465.1"/>
    </source>
</evidence>
<proteinExistence type="predicted"/>
<feature type="chain" id="PRO_5034984559" evidence="6">
    <location>
        <begin position="19"/>
        <end position="199"/>
    </location>
</feature>
<evidence type="ECO:0000256" key="3">
    <source>
        <dbReference type="ARBA" id="ARBA00022989"/>
    </source>
</evidence>
<keyword evidence="3 5" id="KW-1133">Transmembrane helix</keyword>
<reference evidence="7" key="2">
    <citation type="submission" date="2025-09" db="UniProtKB">
        <authorList>
            <consortium name="Ensembl"/>
        </authorList>
    </citation>
    <scope>IDENTIFICATION</scope>
</reference>
<sequence length="199" mass="21198">MVGSVWAALGLSLTCISALSLISPVWFQTPTCSFGIFAYCSWPRGDSWNQSCVAFTSLEEMPGVAWKASAIMLLGGWLLLASNAVLLLSWALASKRLCPRRGNGPMPGLQAVAAATTVAGLLLFPASLASPFAKEVCEAPSMYRGGKCQLGWGYVTAILNAILAGLLPIIGWPRMTKVQGRAIFSSDTERIIFVPEISK</sequence>
<dbReference type="Ensembl" id="ENSSVLT00005013793.1">
    <property type="protein sequence ID" value="ENSSVLP00005012465.1"/>
    <property type="gene ID" value="ENSSVLG00005009865.1"/>
</dbReference>
<organism evidence="7 8">
    <name type="scientific">Sciurus vulgaris</name>
    <name type="common">Eurasian red squirrel</name>
    <dbReference type="NCBI Taxonomy" id="55149"/>
    <lineage>
        <taxon>Eukaryota</taxon>
        <taxon>Metazoa</taxon>
        <taxon>Chordata</taxon>
        <taxon>Craniata</taxon>
        <taxon>Vertebrata</taxon>
        <taxon>Euteleostomi</taxon>
        <taxon>Mammalia</taxon>
        <taxon>Eutheria</taxon>
        <taxon>Euarchontoglires</taxon>
        <taxon>Glires</taxon>
        <taxon>Rodentia</taxon>
        <taxon>Sciuromorpha</taxon>
        <taxon>Sciuridae</taxon>
        <taxon>Sciurinae</taxon>
        <taxon>Sciurini</taxon>
        <taxon>Sciurus</taxon>
    </lineage>
</organism>
<evidence type="ECO:0000256" key="2">
    <source>
        <dbReference type="ARBA" id="ARBA00022692"/>
    </source>
</evidence>
<feature type="signal peptide" evidence="6">
    <location>
        <begin position="1"/>
        <end position="18"/>
    </location>
</feature>
<keyword evidence="4 5" id="KW-0472">Membrane</keyword>
<keyword evidence="2 5" id="KW-0812">Transmembrane</keyword>
<accession>A0A8D2CQL6</accession>
<dbReference type="Pfam" id="PF10242">
    <property type="entry name" value="L_HMGIC_fpl"/>
    <property type="match status" value="1"/>
</dbReference>
<dbReference type="Proteomes" id="UP000694564">
    <property type="component" value="Chromosome 8"/>
</dbReference>
<keyword evidence="8" id="KW-1185">Reference proteome</keyword>
<reference evidence="7" key="1">
    <citation type="submission" date="2025-08" db="UniProtKB">
        <authorList>
            <consortium name="Ensembl"/>
        </authorList>
    </citation>
    <scope>IDENTIFICATION</scope>
</reference>
<dbReference type="AlphaFoldDB" id="A0A8D2CQL6"/>
<feature type="transmembrane region" description="Helical" evidence="5">
    <location>
        <begin position="70"/>
        <end position="92"/>
    </location>
</feature>
<dbReference type="GO" id="GO:0016020">
    <property type="term" value="C:membrane"/>
    <property type="evidence" value="ECO:0007669"/>
    <property type="project" value="UniProtKB-SubCell"/>
</dbReference>
<dbReference type="PANTHER" id="PTHR12489:SF20">
    <property type="entry name" value="LHFPL TETRASPAN SUBFAMILY MEMBER 7 PROTEIN"/>
    <property type="match status" value="1"/>
</dbReference>
<dbReference type="InterPro" id="IPR019372">
    <property type="entry name" value="LHFPL"/>
</dbReference>
<gene>
    <name evidence="7" type="primary">LHFPL7</name>
</gene>
<dbReference type="GeneTree" id="ENSGT00990000203589"/>
<name>A0A8D2CQL6_SCIVU</name>
<evidence type="ECO:0000256" key="5">
    <source>
        <dbReference type="SAM" id="Phobius"/>
    </source>
</evidence>
<evidence type="ECO:0000256" key="1">
    <source>
        <dbReference type="ARBA" id="ARBA00004141"/>
    </source>
</evidence>
<keyword evidence="6" id="KW-0732">Signal</keyword>
<evidence type="ECO:0000256" key="6">
    <source>
        <dbReference type="SAM" id="SignalP"/>
    </source>
</evidence>
<feature type="transmembrane region" description="Helical" evidence="5">
    <location>
        <begin position="152"/>
        <end position="172"/>
    </location>
</feature>
<feature type="transmembrane region" description="Helical" evidence="5">
    <location>
        <begin position="112"/>
        <end position="132"/>
    </location>
</feature>
<comment type="subcellular location">
    <subcellularLocation>
        <location evidence="1">Membrane</location>
        <topology evidence="1">Multi-pass membrane protein</topology>
    </subcellularLocation>
</comment>
<evidence type="ECO:0000313" key="8">
    <source>
        <dbReference type="Proteomes" id="UP000694564"/>
    </source>
</evidence>
<dbReference type="PANTHER" id="PTHR12489">
    <property type="entry name" value="LIPOMA HMGIC FUSION PARTNER-LIKE PROTEIN"/>
    <property type="match status" value="1"/>
</dbReference>
<protein>
    <submittedName>
        <fullName evidence="7">LHFPL tetraspan subfamily member 7</fullName>
    </submittedName>
</protein>
<evidence type="ECO:0000256" key="4">
    <source>
        <dbReference type="ARBA" id="ARBA00023136"/>
    </source>
</evidence>